<comment type="subcellular location">
    <subcellularLocation>
        <location evidence="2">Cell membrane</location>
    </subcellularLocation>
    <subcellularLocation>
        <location evidence="1">Membrane</location>
        <topology evidence="1">Single-pass membrane protein</topology>
    </subcellularLocation>
</comment>
<dbReference type="PANTHER" id="PTHR30627:SF2">
    <property type="entry name" value="PEPTIDOGLYCAN D,D-TRANSPEPTIDASE MRDA"/>
    <property type="match status" value="1"/>
</dbReference>
<dbReference type="GO" id="GO:0005886">
    <property type="term" value="C:plasma membrane"/>
    <property type="evidence" value="ECO:0007669"/>
    <property type="project" value="UniProtKB-SubCell"/>
</dbReference>
<dbReference type="OrthoDB" id="9757901at2"/>
<proteinExistence type="inferred from homology"/>
<evidence type="ECO:0000256" key="2">
    <source>
        <dbReference type="ARBA" id="ARBA00004236"/>
    </source>
</evidence>
<dbReference type="Gene3D" id="3.90.1310.10">
    <property type="entry name" value="Penicillin-binding protein 2a (Domain 2)"/>
    <property type="match status" value="2"/>
</dbReference>
<evidence type="ECO:0000313" key="14">
    <source>
        <dbReference type="EMBL" id="SKB58574.1"/>
    </source>
</evidence>
<evidence type="ECO:0000259" key="13">
    <source>
        <dbReference type="Pfam" id="PF03717"/>
    </source>
</evidence>
<dbReference type="Pfam" id="PF03717">
    <property type="entry name" value="PBP_dimer"/>
    <property type="match status" value="1"/>
</dbReference>
<keyword evidence="9 11" id="KW-0472">Membrane</keyword>
<gene>
    <name evidence="14" type="ORF">SAMN02745120_2171</name>
</gene>
<dbReference type="InterPro" id="IPR012338">
    <property type="entry name" value="Beta-lactam/transpept-like"/>
</dbReference>
<evidence type="ECO:0000256" key="5">
    <source>
        <dbReference type="ARBA" id="ARBA00022692"/>
    </source>
</evidence>
<dbReference type="GO" id="GO:0008658">
    <property type="term" value="F:penicillin binding"/>
    <property type="evidence" value="ECO:0007669"/>
    <property type="project" value="InterPro"/>
</dbReference>
<keyword evidence="10" id="KW-0961">Cell wall biogenesis/degradation</keyword>
<evidence type="ECO:0000256" key="9">
    <source>
        <dbReference type="ARBA" id="ARBA00023136"/>
    </source>
</evidence>
<dbReference type="InterPro" id="IPR001460">
    <property type="entry name" value="PCN-bd_Tpept"/>
</dbReference>
<dbReference type="InterPro" id="IPR036138">
    <property type="entry name" value="PBP_dimer_sf"/>
</dbReference>
<evidence type="ECO:0000256" key="7">
    <source>
        <dbReference type="ARBA" id="ARBA00022984"/>
    </source>
</evidence>
<dbReference type="GO" id="GO:0071972">
    <property type="term" value="F:peptidoglycan L,D-transpeptidase activity"/>
    <property type="evidence" value="ECO:0007669"/>
    <property type="project" value="TreeGrafter"/>
</dbReference>
<keyword evidence="7" id="KW-0573">Peptidoglycan synthesis</keyword>
<feature type="domain" description="Penicillin-binding protein transpeptidase" evidence="12">
    <location>
        <begin position="425"/>
        <end position="796"/>
    </location>
</feature>
<name>A0A1T5CGM3_9FIRM</name>
<comment type="similarity">
    <text evidence="3">Belongs to the transpeptidase family.</text>
</comment>
<evidence type="ECO:0000256" key="3">
    <source>
        <dbReference type="ARBA" id="ARBA00007171"/>
    </source>
</evidence>
<organism evidence="14 15">
    <name type="scientific">Acetoanaerobium noterae</name>
    <dbReference type="NCBI Taxonomy" id="745369"/>
    <lineage>
        <taxon>Bacteria</taxon>
        <taxon>Bacillati</taxon>
        <taxon>Bacillota</taxon>
        <taxon>Clostridia</taxon>
        <taxon>Peptostreptococcales</taxon>
        <taxon>Filifactoraceae</taxon>
        <taxon>Acetoanaerobium</taxon>
    </lineage>
</organism>
<feature type="domain" description="Penicillin-binding protein dimerisation" evidence="13">
    <location>
        <begin position="55"/>
        <end position="362"/>
    </location>
</feature>
<dbReference type="Pfam" id="PF00905">
    <property type="entry name" value="Transpeptidase"/>
    <property type="match status" value="1"/>
</dbReference>
<keyword evidence="6" id="KW-0133">Cell shape</keyword>
<evidence type="ECO:0000256" key="10">
    <source>
        <dbReference type="ARBA" id="ARBA00023316"/>
    </source>
</evidence>
<evidence type="ECO:0000256" key="1">
    <source>
        <dbReference type="ARBA" id="ARBA00004167"/>
    </source>
</evidence>
<dbReference type="Proteomes" id="UP000243406">
    <property type="component" value="Unassembled WGS sequence"/>
</dbReference>
<dbReference type="InterPro" id="IPR005311">
    <property type="entry name" value="PBP_dimer"/>
</dbReference>
<sequence>MNKMKLDTNNRFQIMYAFICIVFVGLFVRMSYMTIIQGDDFYSVAENKVYKKIESQAPRGEIKDRNGKLLAGNRPSFTVLISQNELVKEKINDTALKLMEILRNNNEAVSDEFPIKNNGAELFFAFDEKISQWKEKNNIELSKDAKDSFYTVVQNAKDQGLIEATEEEPAVDLQKKLNNAGFYPPISVSRWEFTEEIRKQEWLAKYKIKDKNIDASAAYKLIKEYYEIPDNLNDTKVRDILVIRDMLKSKGYFQYEPVQIAVDVSEKTVSTIEELSIDIPGVTVQINPIRYYPNGSLASHILGQIGRISTQEEIAKYVNEKKYNSSDIIGKTGIEKKYEEILKGKNGYRRVQVDAFGRLINSIDYETPLSGDTVYLTIDSDLQKVAEESLKKTLELIQTGGTYESEWGNVRLRKNNKIYNKAASGAVVALDVKSGEVLAMASYPDYDPNIFTTGVSASDMDNLMPENLNDPLSPKPLYNIATMTSVQPGSTFKMITGLAALESGLDPNYKIKDEGFIEMGGRRFGCWFWNDYGGKHGEEDLVAALRDSCNYYFYSISVGYDYAKEKPLPVEMNSGKILDMAKLFGLDDFTGIQIEEVSGKVPDPKQKLEETRKALYYSINAKMRNYFTDITSSSPLYEERINKIVSWMDENPSRTELINRMKELKVKEDLAVEIAEYVKYSYYNQGTWKTGDTFNLSIGQGAHAYTPLQIANYISAIANNGYLNRVTVVDRIEKYDKSDIAKIARKSEEIPVNKDNLEYLRRGMIDVTDEGTAKEIFQNFPIKVAAKTGTAQKSGKIPAIDEEEYLLSHMRDYRVDKTQAVNLANKLKSESTENLASHRYLRRAILELNPSLSDEDINRFKDNYDNFAWFVSYAPHDNPEIAVVSLIFQGGSGGYAGPVAREIIAQYFGINNQNEDITTSEQEQVDENSTN</sequence>
<protein>
    <submittedName>
        <fullName evidence="14">Penicillin-binding protein 2</fullName>
    </submittedName>
</protein>
<evidence type="ECO:0000256" key="8">
    <source>
        <dbReference type="ARBA" id="ARBA00022989"/>
    </source>
</evidence>
<evidence type="ECO:0000313" key="15">
    <source>
        <dbReference type="Proteomes" id="UP000243406"/>
    </source>
</evidence>
<feature type="transmembrane region" description="Helical" evidence="11">
    <location>
        <begin position="12"/>
        <end position="32"/>
    </location>
</feature>
<evidence type="ECO:0000256" key="4">
    <source>
        <dbReference type="ARBA" id="ARBA00022475"/>
    </source>
</evidence>
<dbReference type="SUPFAM" id="SSF56519">
    <property type="entry name" value="Penicillin binding protein dimerisation domain"/>
    <property type="match status" value="1"/>
</dbReference>
<dbReference type="PANTHER" id="PTHR30627">
    <property type="entry name" value="PEPTIDOGLYCAN D,D-TRANSPEPTIDASE"/>
    <property type="match status" value="1"/>
</dbReference>
<dbReference type="SUPFAM" id="SSF56601">
    <property type="entry name" value="beta-lactamase/transpeptidase-like"/>
    <property type="match status" value="2"/>
</dbReference>
<dbReference type="GO" id="GO:0008360">
    <property type="term" value="P:regulation of cell shape"/>
    <property type="evidence" value="ECO:0007669"/>
    <property type="project" value="UniProtKB-KW"/>
</dbReference>
<accession>A0A1T5CGM3</accession>
<dbReference type="AlphaFoldDB" id="A0A1T5CGM3"/>
<dbReference type="Gene3D" id="3.40.710.10">
    <property type="entry name" value="DD-peptidase/beta-lactamase superfamily"/>
    <property type="match status" value="2"/>
</dbReference>
<dbReference type="InterPro" id="IPR050515">
    <property type="entry name" value="Beta-lactam/transpept"/>
</dbReference>
<evidence type="ECO:0000259" key="12">
    <source>
        <dbReference type="Pfam" id="PF00905"/>
    </source>
</evidence>
<reference evidence="15" key="1">
    <citation type="submission" date="2017-02" db="EMBL/GenBank/DDBJ databases">
        <authorList>
            <person name="Varghese N."/>
            <person name="Submissions S."/>
        </authorList>
    </citation>
    <scope>NUCLEOTIDE SEQUENCE [LARGE SCALE GENOMIC DNA]</scope>
    <source>
        <strain evidence="15">ATCC 35199</strain>
    </source>
</reference>
<keyword evidence="4" id="KW-1003">Cell membrane</keyword>
<evidence type="ECO:0000256" key="6">
    <source>
        <dbReference type="ARBA" id="ARBA00022960"/>
    </source>
</evidence>
<dbReference type="EMBL" id="FUYN01000005">
    <property type="protein sequence ID" value="SKB58574.1"/>
    <property type="molecule type" value="Genomic_DNA"/>
</dbReference>
<dbReference type="GO" id="GO:0071555">
    <property type="term" value="P:cell wall organization"/>
    <property type="evidence" value="ECO:0007669"/>
    <property type="project" value="UniProtKB-KW"/>
</dbReference>
<dbReference type="GO" id="GO:0009252">
    <property type="term" value="P:peptidoglycan biosynthetic process"/>
    <property type="evidence" value="ECO:0007669"/>
    <property type="project" value="UniProtKB-KW"/>
</dbReference>
<keyword evidence="8 11" id="KW-1133">Transmembrane helix</keyword>
<evidence type="ECO:0000256" key="11">
    <source>
        <dbReference type="SAM" id="Phobius"/>
    </source>
</evidence>
<keyword evidence="5 11" id="KW-0812">Transmembrane</keyword>
<keyword evidence="15" id="KW-1185">Reference proteome</keyword>